<dbReference type="SUPFAM" id="SSF56784">
    <property type="entry name" value="HAD-like"/>
    <property type="match status" value="1"/>
</dbReference>
<dbReference type="Gene3D" id="3.40.50.1000">
    <property type="entry name" value="HAD superfamily/HAD-like"/>
    <property type="match status" value="1"/>
</dbReference>
<dbReference type="PANTHER" id="PTHR43434:SF1">
    <property type="entry name" value="PHOSPHOGLYCOLATE PHOSPHATASE"/>
    <property type="match status" value="1"/>
</dbReference>
<proteinExistence type="predicted"/>
<dbReference type="PANTHER" id="PTHR43434">
    <property type="entry name" value="PHOSPHOGLYCOLATE PHOSPHATASE"/>
    <property type="match status" value="1"/>
</dbReference>
<keyword evidence="2" id="KW-1185">Reference proteome</keyword>
<dbReference type="GO" id="GO:0008967">
    <property type="term" value="F:phosphoglycolate phosphatase activity"/>
    <property type="evidence" value="ECO:0007669"/>
    <property type="project" value="TreeGrafter"/>
</dbReference>
<dbReference type="Gene3D" id="1.10.150.240">
    <property type="entry name" value="Putative phosphatase, domain 2"/>
    <property type="match status" value="1"/>
</dbReference>
<dbReference type="OrthoDB" id="47007at2759"/>
<dbReference type="SFLD" id="SFLDG01129">
    <property type="entry name" value="C1.5:_HAD__Beta-PGM__Phosphata"/>
    <property type="match status" value="1"/>
</dbReference>
<dbReference type="Proteomes" id="UP000554235">
    <property type="component" value="Unassembled WGS sequence"/>
</dbReference>
<dbReference type="EMBL" id="JAADYS010000748">
    <property type="protein sequence ID" value="KAF4467421.1"/>
    <property type="molecule type" value="Genomic_DNA"/>
</dbReference>
<evidence type="ECO:0000313" key="2">
    <source>
        <dbReference type="Proteomes" id="UP000554235"/>
    </source>
</evidence>
<dbReference type="InterPro" id="IPR036412">
    <property type="entry name" value="HAD-like_sf"/>
</dbReference>
<comment type="caution">
    <text evidence="1">The sequence shown here is derived from an EMBL/GenBank/DDBJ whole genome shotgun (WGS) entry which is preliminary data.</text>
</comment>
<gene>
    <name evidence="1" type="ORF">FALBO_5715</name>
</gene>
<evidence type="ECO:0000313" key="1">
    <source>
        <dbReference type="EMBL" id="KAF4467421.1"/>
    </source>
</evidence>
<dbReference type="InterPro" id="IPR050155">
    <property type="entry name" value="HAD-like_hydrolase_sf"/>
</dbReference>
<dbReference type="SFLD" id="SFLDS00003">
    <property type="entry name" value="Haloacid_Dehalogenase"/>
    <property type="match status" value="1"/>
</dbReference>
<organism evidence="1 2">
    <name type="scientific">Fusarium albosuccineum</name>
    <dbReference type="NCBI Taxonomy" id="1237068"/>
    <lineage>
        <taxon>Eukaryota</taxon>
        <taxon>Fungi</taxon>
        <taxon>Dikarya</taxon>
        <taxon>Ascomycota</taxon>
        <taxon>Pezizomycotina</taxon>
        <taxon>Sordariomycetes</taxon>
        <taxon>Hypocreomycetidae</taxon>
        <taxon>Hypocreales</taxon>
        <taxon>Nectriaceae</taxon>
        <taxon>Fusarium</taxon>
        <taxon>Fusarium decemcellulare species complex</taxon>
    </lineage>
</organism>
<dbReference type="AlphaFoldDB" id="A0A8H4LES5"/>
<dbReference type="Pfam" id="PF13419">
    <property type="entry name" value="HAD_2"/>
    <property type="match status" value="1"/>
</dbReference>
<dbReference type="GO" id="GO:0006281">
    <property type="term" value="P:DNA repair"/>
    <property type="evidence" value="ECO:0007669"/>
    <property type="project" value="TreeGrafter"/>
</dbReference>
<dbReference type="InterPro" id="IPR023214">
    <property type="entry name" value="HAD_sf"/>
</dbReference>
<sequence>MTSIQLVIFDFDGTLFDMHRAISYSIKLTFDSLLPTSAPPEAEVQKLIGNGMGLQDVLKALHPKPESFDQDEWISTYRQIYAEDGQPLVTAFPGAQHLLRSLSARNIPTSIISNKGVAAVVKALENNGIEDIIPEQLIVGDKTPGATRKPDPGSYVDVLVPALKARGVKNIDPSNILVVGDTEADVQFASNIGAKSVWCRFGYGDRATCVGLKPDFMIDYLPEVENLVDNL</sequence>
<name>A0A8H4LES5_9HYPO</name>
<dbReference type="InterPro" id="IPR023198">
    <property type="entry name" value="PGP-like_dom2"/>
</dbReference>
<protein>
    <submittedName>
        <fullName evidence="1">Phosphoglycolate phosphatase</fullName>
    </submittedName>
</protein>
<reference evidence="1 2" key="1">
    <citation type="submission" date="2020-01" db="EMBL/GenBank/DDBJ databases">
        <title>Identification and distribution of gene clusters putatively required for synthesis of sphingolipid metabolism inhibitors in phylogenetically diverse species of the filamentous fungus Fusarium.</title>
        <authorList>
            <person name="Kim H.-S."/>
            <person name="Busman M."/>
            <person name="Brown D.W."/>
            <person name="Divon H."/>
            <person name="Uhlig S."/>
            <person name="Proctor R.H."/>
        </authorList>
    </citation>
    <scope>NUCLEOTIDE SEQUENCE [LARGE SCALE GENOMIC DNA]</scope>
    <source>
        <strain evidence="1 2">NRRL 20459</strain>
    </source>
</reference>
<accession>A0A8H4LES5</accession>
<dbReference type="InterPro" id="IPR041492">
    <property type="entry name" value="HAD_2"/>
</dbReference>